<evidence type="ECO:0000256" key="3">
    <source>
        <dbReference type="SAM" id="MobiDB-lite"/>
    </source>
</evidence>
<dbReference type="EMBL" id="JAUHJQ010000001">
    <property type="protein sequence ID" value="MDN4171647.1"/>
    <property type="molecule type" value="Genomic_DNA"/>
</dbReference>
<keyword evidence="6" id="KW-1185">Reference proteome</keyword>
<comment type="caution">
    <text evidence="5">The sequence shown here is derived from an EMBL/GenBank/DDBJ whole genome shotgun (WGS) entry which is preliminary data.</text>
</comment>
<feature type="region of interest" description="Disordered" evidence="3">
    <location>
        <begin position="1"/>
        <end position="21"/>
    </location>
</feature>
<evidence type="ECO:0000256" key="1">
    <source>
        <dbReference type="ARBA" id="ARBA00004370"/>
    </source>
</evidence>
<dbReference type="PANTHER" id="PTHR37042">
    <property type="entry name" value="OUTER MEMBRANE PROTEIN RV1973"/>
    <property type="match status" value="1"/>
</dbReference>
<proteinExistence type="predicted"/>
<reference evidence="5" key="1">
    <citation type="submission" date="2023-06" db="EMBL/GenBank/DDBJ databases">
        <title>Draft genome sequence of Nocardioides sp. SOB77.</title>
        <authorList>
            <person name="Zhang G."/>
        </authorList>
    </citation>
    <scope>NUCLEOTIDE SEQUENCE</scope>
    <source>
        <strain evidence="5">SOB77</strain>
    </source>
</reference>
<dbReference type="PANTHER" id="PTHR37042:SF4">
    <property type="entry name" value="OUTER MEMBRANE PROTEIN RV1973"/>
    <property type="match status" value="1"/>
</dbReference>
<feature type="region of interest" description="Disordered" evidence="3">
    <location>
        <begin position="182"/>
        <end position="228"/>
    </location>
</feature>
<protein>
    <recommendedName>
        <fullName evidence="7">Mce-associated membrane protein</fullName>
    </recommendedName>
</protein>
<comment type="subcellular location">
    <subcellularLocation>
        <location evidence="1">Membrane</location>
    </subcellularLocation>
</comment>
<accession>A0ABT8FB92</accession>
<evidence type="ECO:0008006" key="7">
    <source>
        <dbReference type="Google" id="ProtNLM"/>
    </source>
</evidence>
<dbReference type="RefSeq" id="WP_300950570.1">
    <property type="nucleotide sequence ID" value="NZ_JAUHJQ010000001.1"/>
</dbReference>
<keyword evidence="4" id="KW-0812">Transmembrane</keyword>
<evidence type="ECO:0000256" key="4">
    <source>
        <dbReference type="SAM" id="Phobius"/>
    </source>
</evidence>
<gene>
    <name evidence="5" type="ORF">QWY28_01695</name>
</gene>
<sequence length="228" mass="23628">MAVPPADDDGRALSTPARSAGGRGRTVLTLVLAVALVASTIALGTVLWARRGADDDVQAERDRVMAQAEQFLLRIGTFGPDLLEGEQMPEFRERVSEVLTAKADEEFEAQVVVAEQLVAQQDAERTAEVFGTGVATLRDDTATALVAGAFTNAVDGEPGAPFPVYLRLELVLDDGTWLVDDFGPAVEDGEGGEDGGALPGATPSTTPSGEPSPQPSAQPSSQPSGGGR</sequence>
<dbReference type="Proteomes" id="UP001168620">
    <property type="component" value="Unassembled WGS sequence"/>
</dbReference>
<feature type="compositionally biased region" description="Low complexity" evidence="3">
    <location>
        <begin position="199"/>
        <end position="209"/>
    </location>
</feature>
<evidence type="ECO:0000256" key="2">
    <source>
        <dbReference type="ARBA" id="ARBA00023136"/>
    </source>
</evidence>
<feature type="compositionally biased region" description="Low complexity" evidence="3">
    <location>
        <begin position="217"/>
        <end position="228"/>
    </location>
</feature>
<evidence type="ECO:0000313" key="6">
    <source>
        <dbReference type="Proteomes" id="UP001168620"/>
    </source>
</evidence>
<feature type="transmembrane region" description="Helical" evidence="4">
    <location>
        <begin position="27"/>
        <end position="49"/>
    </location>
</feature>
<name>A0ABT8FB92_9ACTN</name>
<keyword evidence="4" id="KW-1133">Transmembrane helix</keyword>
<keyword evidence="2 4" id="KW-0472">Membrane</keyword>
<organism evidence="5 6">
    <name type="scientific">Nocardioides oceani</name>
    <dbReference type="NCBI Taxonomy" id="3058369"/>
    <lineage>
        <taxon>Bacteria</taxon>
        <taxon>Bacillati</taxon>
        <taxon>Actinomycetota</taxon>
        <taxon>Actinomycetes</taxon>
        <taxon>Propionibacteriales</taxon>
        <taxon>Nocardioidaceae</taxon>
        <taxon>Nocardioides</taxon>
    </lineage>
</organism>
<evidence type="ECO:0000313" key="5">
    <source>
        <dbReference type="EMBL" id="MDN4171647.1"/>
    </source>
</evidence>